<name>A0A016S192_9BILA</name>
<reference evidence="2" key="1">
    <citation type="journal article" date="2015" name="Nat. Genet.">
        <title>The genome and transcriptome of the zoonotic hookworm Ancylostoma ceylanicum identify infection-specific gene families.</title>
        <authorList>
            <person name="Schwarz E.M."/>
            <person name="Hu Y."/>
            <person name="Antoshechkin I."/>
            <person name="Miller M.M."/>
            <person name="Sternberg P.W."/>
            <person name="Aroian R.V."/>
        </authorList>
    </citation>
    <scope>NUCLEOTIDE SEQUENCE</scope>
    <source>
        <strain evidence="2">HY135</strain>
    </source>
</reference>
<accession>A0A016S192</accession>
<evidence type="ECO:0000313" key="2">
    <source>
        <dbReference type="Proteomes" id="UP000024635"/>
    </source>
</evidence>
<dbReference type="AlphaFoldDB" id="A0A016S192"/>
<proteinExistence type="predicted"/>
<organism evidence="1 2">
    <name type="scientific">Ancylostoma ceylanicum</name>
    <dbReference type="NCBI Taxonomy" id="53326"/>
    <lineage>
        <taxon>Eukaryota</taxon>
        <taxon>Metazoa</taxon>
        <taxon>Ecdysozoa</taxon>
        <taxon>Nematoda</taxon>
        <taxon>Chromadorea</taxon>
        <taxon>Rhabditida</taxon>
        <taxon>Rhabditina</taxon>
        <taxon>Rhabditomorpha</taxon>
        <taxon>Strongyloidea</taxon>
        <taxon>Ancylostomatidae</taxon>
        <taxon>Ancylostomatinae</taxon>
        <taxon>Ancylostoma</taxon>
    </lineage>
</organism>
<keyword evidence="2" id="KW-1185">Reference proteome</keyword>
<protein>
    <submittedName>
        <fullName evidence="1">Uncharacterized protein</fullName>
    </submittedName>
</protein>
<dbReference type="Proteomes" id="UP000024635">
    <property type="component" value="Unassembled WGS sequence"/>
</dbReference>
<sequence length="84" mass="9895">MSKGAPTERARVIDCRQDAVRAVRYNGRRRSFHVLFFSLSDEMALIVLCSSRWQLLSDMRKRQNGKVVESNQRVVAENLRWDRQ</sequence>
<dbReference type="EMBL" id="JARK01001659">
    <property type="protein sequence ID" value="EYB84072.1"/>
    <property type="molecule type" value="Genomic_DNA"/>
</dbReference>
<gene>
    <name evidence="1" type="primary">Acey_s0323.g2485</name>
    <name evidence="1" type="ORF">Y032_0323g2485</name>
</gene>
<comment type="caution">
    <text evidence="1">The sequence shown here is derived from an EMBL/GenBank/DDBJ whole genome shotgun (WGS) entry which is preliminary data.</text>
</comment>
<evidence type="ECO:0000313" key="1">
    <source>
        <dbReference type="EMBL" id="EYB84072.1"/>
    </source>
</evidence>
<dbReference type="OrthoDB" id="71437at2759"/>